<name>A0ACA9KQX1_9GLOM</name>
<evidence type="ECO:0000313" key="2">
    <source>
        <dbReference type="Proteomes" id="UP000789525"/>
    </source>
</evidence>
<proteinExistence type="predicted"/>
<dbReference type="EMBL" id="CAJVPT010002694">
    <property type="protein sequence ID" value="CAG8485528.1"/>
    <property type="molecule type" value="Genomic_DNA"/>
</dbReference>
<comment type="caution">
    <text evidence="1">The sequence shown here is derived from an EMBL/GenBank/DDBJ whole genome shotgun (WGS) entry which is preliminary data.</text>
</comment>
<sequence length="115" mass="13070">MLQGCSSHGGHDTPNLLANTLENKYHWKCLDASTNPLHLKECDRKLSQISFSLGFLQQNFEGCNRPLKIFGPGNTVLAWNERDNTLMMNSTNHAQNAEWCYGESNYEGSYLIQPY</sequence>
<dbReference type="Proteomes" id="UP000789525">
    <property type="component" value="Unassembled WGS sequence"/>
</dbReference>
<protein>
    <submittedName>
        <fullName evidence="1">16520_t:CDS:1</fullName>
    </submittedName>
</protein>
<keyword evidence="2" id="KW-1185">Reference proteome</keyword>
<reference evidence="1" key="1">
    <citation type="submission" date="2021-06" db="EMBL/GenBank/DDBJ databases">
        <authorList>
            <person name="Kallberg Y."/>
            <person name="Tangrot J."/>
            <person name="Rosling A."/>
        </authorList>
    </citation>
    <scope>NUCLEOTIDE SEQUENCE</scope>
    <source>
        <strain evidence="1">CL356</strain>
    </source>
</reference>
<gene>
    <name evidence="1" type="ORF">ACOLOM_LOCUS2164</name>
</gene>
<evidence type="ECO:0000313" key="1">
    <source>
        <dbReference type="EMBL" id="CAG8485528.1"/>
    </source>
</evidence>
<organism evidence="1 2">
    <name type="scientific">Acaulospora colombiana</name>
    <dbReference type="NCBI Taxonomy" id="27376"/>
    <lineage>
        <taxon>Eukaryota</taxon>
        <taxon>Fungi</taxon>
        <taxon>Fungi incertae sedis</taxon>
        <taxon>Mucoromycota</taxon>
        <taxon>Glomeromycotina</taxon>
        <taxon>Glomeromycetes</taxon>
        <taxon>Diversisporales</taxon>
        <taxon>Acaulosporaceae</taxon>
        <taxon>Acaulospora</taxon>
    </lineage>
</organism>
<accession>A0ACA9KQX1</accession>
<feature type="non-terminal residue" evidence="1">
    <location>
        <position position="115"/>
    </location>
</feature>